<dbReference type="OrthoDB" id="2595354at2759"/>
<dbReference type="AlphaFoldDB" id="A0A4Q1BG69"/>
<name>A0A4Q1BG69_TREME</name>
<dbReference type="InParanoid" id="A0A4Q1BG69"/>
<accession>A0A4Q1BG69</accession>
<dbReference type="VEuPathDB" id="FungiDB:TREMEDRAFT_58815"/>
<evidence type="ECO:0000313" key="2">
    <source>
        <dbReference type="EMBL" id="RXK36201.1"/>
    </source>
</evidence>
<feature type="region of interest" description="Disordered" evidence="1">
    <location>
        <begin position="1"/>
        <end position="60"/>
    </location>
</feature>
<proteinExistence type="predicted"/>
<organism evidence="2 3">
    <name type="scientific">Tremella mesenterica</name>
    <name type="common">Jelly fungus</name>
    <dbReference type="NCBI Taxonomy" id="5217"/>
    <lineage>
        <taxon>Eukaryota</taxon>
        <taxon>Fungi</taxon>
        <taxon>Dikarya</taxon>
        <taxon>Basidiomycota</taxon>
        <taxon>Agaricomycotina</taxon>
        <taxon>Tremellomycetes</taxon>
        <taxon>Tremellales</taxon>
        <taxon>Tremellaceae</taxon>
        <taxon>Tremella</taxon>
    </lineage>
</organism>
<dbReference type="EMBL" id="SDIL01000105">
    <property type="protein sequence ID" value="RXK36201.1"/>
    <property type="molecule type" value="Genomic_DNA"/>
</dbReference>
<keyword evidence="3" id="KW-1185">Reference proteome</keyword>
<sequence length="117" mass="12844">MVKRSTFTPSDEEGETKPPVSPSSTREEKPNLTPAPTPSPKKRKASQTKNDNGTWDPDKREQLIERVLAIGLKNASLEQLAIEFEVSKQQMSNALQAGRKGNLRDKACKAVRGDAQG</sequence>
<evidence type="ECO:0000313" key="3">
    <source>
        <dbReference type="Proteomes" id="UP000289152"/>
    </source>
</evidence>
<evidence type="ECO:0000256" key="1">
    <source>
        <dbReference type="SAM" id="MobiDB-lite"/>
    </source>
</evidence>
<reference evidence="2 3" key="1">
    <citation type="submission" date="2016-06" db="EMBL/GenBank/DDBJ databases">
        <title>Evolution of pathogenesis and genome organization in the Tremellales.</title>
        <authorList>
            <person name="Cuomo C."/>
            <person name="Litvintseva A."/>
            <person name="Heitman J."/>
            <person name="Chen Y."/>
            <person name="Sun S."/>
            <person name="Springer D."/>
            <person name="Dromer F."/>
            <person name="Young S."/>
            <person name="Zeng Q."/>
            <person name="Chapman S."/>
            <person name="Gujja S."/>
            <person name="Saif S."/>
            <person name="Birren B."/>
        </authorList>
    </citation>
    <scope>NUCLEOTIDE SEQUENCE [LARGE SCALE GENOMIC DNA]</scope>
    <source>
        <strain evidence="2 3">ATCC 28783</strain>
    </source>
</reference>
<protein>
    <submittedName>
        <fullName evidence="2">Uncharacterized protein</fullName>
    </submittedName>
</protein>
<dbReference type="Proteomes" id="UP000289152">
    <property type="component" value="Unassembled WGS sequence"/>
</dbReference>
<comment type="caution">
    <text evidence="2">The sequence shown here is derived from an EMBL/GenBank/DDBJ whole genome shotgun (WGS) entry which is preliminary data.</text>
</comment>
<gene>
    <name evidence="2" type="ORF">M231_06545</name>
</gene>